<name>A0A8S5VH84_9CAUD</name>
<reference evidence="1" key="1">
    <citation type="journal article" date="2021" name="Proc. Natl. Acad. Sci. U.S.A.">
        <title>A Catalog of Tens of Thousands of Viruses from Human Metagenomes Reveals Hidden Associations with Chronic Diseases.</title>
        <authorList>
            <person name="Tisza M.J."/>
            <person name="Buck C.B."/>
        </authorList>
    </citation>
    <scope>NUCLEOTIDE SEQUENCE</scope>
    <source>
        <strain evidence="1">CtkfK18</strain>
    </source>
</reference>
<protein>
    <submittedName>
        <fullName evidence="1">Uncharacterized protein</fullName>
    </submittedName>
</protein>
<dbReference type="EMBL" id="BK016265">
    <property type="protein sequence ID" value="DAG06076.1"/>
    <property type="molecule type" value="Genomic_DNA"/>
</dbReference>
<organism evidence="1">
    <name type="scientific">Myoviridae sp. ctkfK18</name>
    <dbReference type="NCBI Taxonomy" id="2825165"/>
    <lineage>
        <taxon>Viruses</taxon>
        <taxon>Duplodnaviria</taxon>
        <taxon>Heunggongvirae</taxon>
        <taxon>Uroviricota</taxon>
        <taxon>Caudoviricetes</taxon>
    </lineage>
</organism>
<accession>A0A8S5VH84</accession>
<evidence type="ECO:0000313" key="1">
    <source>
        <dbReference type="EMBL" id="DAG06076.1"/>
    </source>
</evidence>
<sequence>MNQLNNFIDNLNNTAMNASIDILNYINMPNIREDEKLANYMSLLKGFKEMVINNFNTLYQNSNSSEYSEISYELCSNTFLKMLTFMFGDGGILYHRIFNNHNEFAYPKSDRDEYGSTNLIILWRDLFTFKWNTYVNTNDAYRSFIDIQYILDNTYHQLMVAVSNSDVDRIDVYNQAMYYVKNNIRELFISNFNQNVLSQSLSQTEYIEIFNEINNSDLITMLTNYAITKSFSSYEEIIPYTYSVVINESYLYYIIKDYLYYNIVGLFELLFTTIDNYQYVETSIICQGIRTIMDKIGGI</sequence>
<proteinExistence type="predicted"/>